<gene>
    <name evidence="2" type="ORF">DQ400_06155</name>
</gene>
<organism evidence="2 3">
    <name type="scientific">Vreelandella sulfidaeris</name>
    <dbReference type="NCBI Taxonomy" id="115553"/>
    <lineage>
        <taxon>Bacteria</taxon>
        <taxon>Pseudomonadati</taxon>
        <taxon>Pseudomonadota</taxon>
        <taxon>Gammaproteobacteria</taxon>
        <taxon>Oceanospirillales</taxon>
        <taxon>Halomonadaceae</taxon>
        <taxon>Vreelandella</taxon>
    </lineage>
</organism>
<evidence type="ECO:0000313" key="2">
    <source>
        <dbReference type="EMBL" id="RBI67973.1"/>
    </source>
</evidence>
<name>A0A365TPX6_9GAMM</name>
<protein>
    <submittedName>
        <fullName evidence="2">Uncharacterized protein</fullName>
    </submittedName>
</protein>
<reference evidence="3" key="1">
    <citation type="submission" date="2018-06" db="EMBL/GenBank/DDBJ databases">
        <title>Whole genome sequencing of four bacterial strains from South Shetland trench revealing bio-synthetic gene clusters.</title>
        <authorList>
            <person name="Abdel-Mageed W.M."/>
            <person name="Lehri B."/>
            <person name="Jarmusch S."/>
            <person name="Miranda K."/>
            <person name="Goodfellow M."/>
            <person name="Jaspars M."/>
            <person name="Karlyshev A.V."/>
        </authorList>
    </citation>
    <scope>NUCLEOTIDE SEQUENCE [LARGE SCALE GENOMIC DNA]</scope>
    <source>
        <strain evidence="3">SST4</strain>
    </source>
</reference>
<dbReference type="EMBL" id="QNTU01000003">
    <property type="protein sequence ID" value="RBI67973.1"/>
    <property type="molecule type" value="Genomic_DNA"/>
</dbReference>
<comment type="caution">
    <text evidence="2">The sequence shown here is derived from an EMBL/GenBank/DDBJ whole genome shotgun (WGS) entry which is preliminary data.</text>
</comment>
<accession>A0A365TPX6</accession>
<proteinExistence type="predicted"/>
<sequence length="106" mass="12290">MQFYEAAIMKESFDDVYDDKQQLIGRFTKDKYLERGALEASDGNTYSIPTQELRRQDDHWVLSKPLSEFVKLSTHLKQQEHVDEMSDESFPASDPPDFTLGKNEPS</sequence>
<dbReference type="Proteomes" id="UP000252204">
    <property type="component" value="Unassembled WGS sequence"/>
</dbReference>
<keyword evidence="3" id="KW-1185">Reference proteome</keyword>
<evidence type="ECO:0000256" key="1">
    <source>
        <dbReference type="SAM" id="MobiDB-lite"/>
    </source>
</evidence>
<evidence type="ECO:0000313" key="3">
    <source>
        <dbReference type="Proteomes" id="UP000252204"/>
    </source>
</evidence>
<dbReference type="AlphaFoldDB" id="A0A365TPX6"/>
<feature type="region of interest" description="Disordered" evidence="1">
    <location>
        <begin position="77"/>
        <end position="106"/>
    </location>
</feature>